<dbReference type="PANTHER" id="PTHR16201">
    <property type="entry name" value="SEVEN TRANSMEMBRANE PROTEIN 1-RELATED"/>
    <property type="match status" value="1"/>
</dbReference>
<evidence type="ECO:0000256" key="2">
    <source>
        <dbReference type="ARBA" id="ARBA00022692"/>
    </source>
</evidence>
<proteinExistence type="inferred from homology"/>
<dbReference type="AlphaFoldDB" id="A0A9W8GP39"/>
<dbReference type="EMBL" id="JANBTX010000012">
    <property type="protein sequence ID" value="KAJ2690386.1"/>
    <property type="molecule type" value="Genomic_DNA"/>
</dbReference>
<sequence length="253" mass="28637">MSIACWVVVLVPQIYLNYRRKSCDGVSLAFYLMWSLGDLFNLAGALLGGLIFTATLLPAYYLVTDCIVLSQFYIYRHANSTEDTHTESSALLAHTAEPPHEERLVPKRICLRPRCIIVALSLFLLVATFTAHYLSTGPEWLDHVNLRHVAAQLCGYASATVYLSAYVPQLVENYRSKSTEGLSMLMFIIVILANTTFCLSVLTFQRPTYEYLRKYASWLLGAFGTVWLELAVLYQFYCYRGHRHCSLNSSSTV</sequence>
<feature type="transmembrane region" description="Helical" evidence="7">
    <location>
        <begin position="182"/>
        <end position="204"/>
    </location>
</feature>
<name>A0A9W8GP39_9FUNG</name>
<keyword evidence="9" id="KW-1185">Reference proteome</keyword>
<dbReference type="SMART" id="SM00679">
    <property type="entry name" value="CTNS"/>
    <property type="match status" value="2"/>
</dbReference>
<evidence type="ECO:0000256" key="6">
    <source>
        <dbReference type="ARBA" id="ARBA00050768"/>
    </source>
</evidence>
<accession>A0A9W8GP39</accession>
<feature type="transmembrane region" description="Helical" evidence="7">
    <location>
        <begin position="216"/>
        <end position="237"/>
    </location>
</feature>
<organism evidence="8 9">
    <name type="scientific">Coemansia spiralis</name>
    <dbReference type="NCBI Taxonomy" id="417178"/>
    <lineage>
        <taxon>Eukaryota</taxon>
        <taxon>Fungi</taxon>
        <taxon>Fungi incertae sedis</taxon>
        <taxon>Zoopagomycota</taxon>
        <taxon>Kickxellomycotina</taxon>
        <taxon>Kickxellomycetes</taxon>
        <taxon>Kickxellales</taxon>
        <taxon>Kickxellaceae</taxon>
        <taxon>Coemansia</taxon>
    </lineage>
</organism>
<comment type="caution">
    <text evidence="8">The sequence shown here is derived from an EMBL/GenBank/DDBJ whole genome shotgun (WGS) entry which is preliminary data.</text>
</comment>
<evidence type="ECO:0000313" key="8">
    <source>
        <dbReference type="EMBL" id="KAJ2690386.1"/>
    </source>
</evidence>
<dbReference type="Gene3D" id="1.20.1280.290">
    <property type="match status" value="2"/>
</dbReference>
<keyword evidence="2 7" id="KW-0812">Transmembrane</keyword>
<keyword evidence="3 7" id="KW-1133">Transmembrane helix</keyword>
<dbReference type="PANTHER" id="PTHR16201:SF44">
    <property type="entry name" value="SEVEN TRANSMEMBRANE PROTEIN 1"/>
    <property type="match status" value="1"/>
</dbReference>
<comment type="subcellular location">
    <subcellularLocation>
        <location evidence="1">Membrane</location>
        <topology evidence="1">Multi-pass membrane protein</topology>
    </subcellularLocation>
</comment>
<gene>
    <name evidence="8" type="primary">RTC2_2</name>
    <name evidence="8" type="ORF">IWW39_000785</name>
</gene>
<dbReference type="Proteomes" id="UP001151516">
    <property type="component" value="Unassembled WGS sequence"/>
</dbReference>
<evidence type="ECO:0000256" key="1">
    <source>
        <dbReference type="ARBA" id="ARBA00004141"/>
    </source>
</evidence>
<dbReference type="GO" id="GO:0034486">
    <property type="term" value="P:vacuolar transmembrane transport"/>
    <property type="evidence" value="ECO:0007669"/>
    <property type="project" value="UniProtKB-ARBA"/>
</dbReference>
<evidence type="ECO:0000256" key="7">
    <source>
        <dbReference type="SAM" id="Phobius"/>
    </source>
</evidence>
<feature type="transmembrane region" description="Helical" evidence="7">
    <location>
        <begin position="40"/>
        <end position="63"/>
    </location>
</feature>
<dbReference type="FunFam" id="1.20.1280.290:FF:000009">
    <property type="entry name" value="PQ loop repeat family protein"/>
    <property type="match status" value="1"/>
</dbReference>
<dbReference type="InterPro" id="IPR051415">
    <property type="entry name" value="LAAT-1"/>
</dbReference>
<dbReference type="Pfam" id="PF04193">
    <property type="entry name" value="PQ-loop"/>
    <property type="match status" value="2"/>
</dbReference>
<comment type="similarity">
    <text evidence="5">Belongs to the laat-1 family.</text>
</comment>
<comment type="catalytic activity">
    <reaction evidence="6">
        <text>L-histidine(out) + L-arginine(in) = L-histidine(in) + L-arginine(out)</text>
        <dbReference type="Rhea" id="RHEA:71063"/>
        <dbReference type="ChEBI" id="CHEBI:32682"/>
        <dbReference type="ChEBI" id="CHEBI:57595"/>
    </reaction>
</comment>
<dbReference type="GO" id="GO:0015174">
    <property type="term" value="F:basic amino acid transmembrane transporter activity"/>
    <property type="evidence" value="ECO:0007669"/>
    <property type="project" value="UniProtKB-ARBA"/>
</dbReference>
<feature type="transmembrane region" description="Helical" evidence="7">
    <location>
        <begin position="115"/>
        <end position="134"/>
    </location>
</feature>
<dbReference type="InterPro" id="IPR006603">
    <property type="entry name" value="PQ-loop_rpt"/>
</dbReference>
<evidence type="ECO:0000256" key="4">
    <source>
        <dbReference type="ARBA" id="ARBA00023136"/>
    </source>
</evidence>
<keyword evidence="4 7" id="KW-0472">Membrane</keyword>
<evidence type="ECO:0000256" key="3">
    <source>
        <dbReference type="ARBA" id="ARBA00022989"/>
    </source>
</evidence>
<dbReference type="OrthoDB" id="8048523at2759"/>
<protein>
    <submittedName>
        <fullName evidence="8">Vacuolar membrane transporter for cationic amino acids</fullName>
    </submittedName>
</protein>
<dbReference type="GO" id="GO:0098852">
    <property type="term" value="C:lytic vacuole membrane"/>
    <property type="evidence" value="ECO:0007669"/>
    <property type="project" value="UniProtKB-ARBA"/>
</dbReference>
<evidence type="ECO:0000313" key="9">
    <source>
        <dbReference type="Proteomes" id="UP001151516"/>
    </source>
</evidence>
<reference evidence="8" key="1">
    <citation type="submission" date="2022-07" db="EMBL/GenBank/DDBJ databases">
        <title>Phylogenomic reconstructions and comparative analyses of Kickxellomycotina fungi.</title>
        <authorList>
            <person name="Reynolds N.K."/>
            <person name="Stajich J.E."/>
            <person name="Barry K."/>
            <person name="Grigoriev I.V."/>
            <person name="Crous P."/>
            <person name="Smith M.E."/>
        </authorList>
    </citation>
    <scope>NUCLEOTIDE SEQUENCE</scope>
    <source>
        <strain evidence="8">CBS 109367</strain>
    </source>
</reference>
<evidence type="ECO:0000256" key="5">
    <source>
        <dbReference type="ARBA" id="ARBA00038039"/>
    </source>
</evidence>